<gene>
    <name evidence="3" type="ORF">IPO85_15225</name>
</gene>
<feature type="region of interest" description="Disordered" evidence="1">
    <location>
        <begin position="141"/>
        <end position="169"/>
    </location>
</feature>
<sequence>MNRIMNWQLVRTYFPNGTNGTLWCGSQLICHTIELPWFNNARNVSCIPEGTYELTKFHSIKFGSVIQVLNVQDRDAILIHPANDASKELRGCIAPVMVHTGVGRGLSSNTALQQMLRIANLSLERQGKLFLFINTKHDHYGNKSESGSSSTKLIGQTSSSDTELLQKTS</sequence>
<dbReference type="Pfam" id="PF18925">
    <property type="entry name" value="DUF5675"/>
    <property type="match status" value="1"/>
</dbReference>
<reference evidence="3 4" key="1">
    <citation type="submission" date="2020-10" db="EMBL/GenBank/DDBJ databases">
        <title>Connecting structure to function with the recovery of over 1000 high-quality activated sludge metagenome-assembled genomes encoding full-length rRNA genes using long-read sequencing.</title>
        <authorList>
            <person name="Singleton C.M."/>
            <person name="Petriglieri F."/>
            <person name="Kristensen J.M."/>
            <person name="Kirkegaard R.H."/>
            <person name="Michaelsen T.Y."/>
            <person name="Andersen M.H."/>
            <person name="Karst S.M."/>
            <person name="Dueholm M.S."/>
            <person name="Nielsen P.H."/>
            <person name="Albertsen M."/>
        </authorList>
    </citation>
    <scope>NUCLEOTIDE SEQUENCE [LARGE SCALE GENOMIC DNA]</scope>
    <source>
        <strain evidence="3">Ribe_18-Q3-R11-54_BAT3C.373</strain>
    </source>
</reference>
<evidence type="ECO:0000313" key="4">
    <source>
        <dbReference type="Proteomes" id="UP000808349"/>
    </source>
</evidence>
<accession>A0A9D7SBY1</accession>
<feature type="domain" description="DUF5675" evidence="2">
    <location>
        <begin position="9"/>
        <end position="118"/>
    </location>
</feature>
<feature type="compositionally biased region" description="Polar residues" evidence="1">
    <location>
        <begin position="143"/>
        <end position="169"/>
    </location>
</feature>
<dbReference type="EMBL" id="JADKFW010000013">
    <property type="protein sequence ID" value="MBK9718835.1"/>
    <property type="molecule type" value="Genomic_DNA"/>
</dbReference>
<protein>
    <recommendedName>
        <fullName evidence="2">DUF5675 domain-containing protein</fullName>
    </recommendedName>
</protein>
<evidence type="ECO:0000313" key="3">
    <source>
        <dbReference type="EMBL" id="MBK9718835.1"/>
    </source>
</evidence>
<dbReference type="Proteomes" id="UP000808349">
    <property type="component" value="Unassembled WGS sequence"/>
</dbReference>
<organism evidence="3 4">
    <name type="scientific">Candidatus Defluviibacterium haderslevense</name>
    <dbReference type="NCBI Taxonomy" id="2981993"/>
    <lineage>
        <taxon>Bacteria</taxon>
        <taxon>Pseudomonadati</taxon>
        <taxon>Bacteroidota</taxon>
        <taxon>Saprospiria</taxon>
        <taxon>Saprospirales</taxon>
        <taxon>Saprospiraceae</taxon>
        <taxon>Candidatus Defluviibacterium</taxon>
    </lineage>
</organism>
<comment type="caution">
    <text evidence="3">The sequence shown here is derived from an EMBL/GenBank/DDBJ whole genome shotgun (WGS) entry which is preliminary data.</text>
</comment>
<evidence type="ECO:0000256" key="1">
    <source>
        <dbReference type="SAM" id="MobiDB-lite"/>
    </source>
</evidence>
<evidence type="ECO:0000259" key="2">
    <source>
        <dbReference type="Pfam" id="PF18925"/>
    </source>
</evidence>
<proteinExistence type="predicted"/>
<name>A0A9D7SBY1_9BACT</name>
<dbReference type="InterPro" id="IPR043732">
    <property type="entry name" value="DUF5675"/>
</dbReference>
<dbReference type="AlphaFoldDB" id="A0A9D7SBY1"/>